<dbReference type="Pfam" id="PF00153">
    <property type="entry name" value="Mito_carr"/>
    <property type="match status" value="1"/>
</dbReference>
<evidence type="ECO:0000256" key="10">
    <source>
        <dbReference type="PROSITE-ProRule" id="PRU00282"/>
    </source>
</evidence>
<protein>
    <submittedName>
        <fullName evidence="13">448431dc-a264-4663-bc3b-39fcd1be009f</fullName>
    </submittedName>
</protein>
<feature type="region of interest" description="Disordered" evidence="12">
    <location>
        <begin position="368"/>
        <end position="390"/>
    </location>
</feature>
<evidence type="ECO:0000256" key="5">
    <source>
        <dbReference type="ARBA" id="ARBA00022737"/>
    </source>
</evidence>
<dbReference type="EMBL" id="OUUZ01000015">
    <property type="protein sequence ID" value="SPQ25787.1"/>
    <property type="molecule type" value="Genomic_DNA"/>
</dbReference>
<dbReference type="PROSITE" id="PS50920">
    <property type="entry name" value="SOLCAR"/>
    <property type="match status" value="1"/>
</dbReference>
<evidence type="ECO:0000256" key="2">
    <source>
        <dbReference type="ARBA" id="ARBA00006375"/>
    </source>
</evidence>
<feature type="compositionally biased region" description="Basic and acidic residues" evidence="12">
    <location>
        <begin position="370"/>
        <end position="383"/>
    </location>
</feature>
<comment type="subcellular location">
    <subcellularLocation>
        <location evidence="1">Mitochondrion membrane</location>
        <topology evidence="1">Multi-pass membrane protein</topology>
    </subcellularLocation>
</comment>
<keyword evidence="9 10" id="KW-0472">Membrane</keyword>
<dbReference type="Gene3D" id="1.50.40.10">
    <property type="entry name" value="Mitochondrial carrier domain"/>
    <property type="match status" value="1"/>
</dbReference>
<dbReference type="InterPro" id="IPR050567">
    <property type="entry name" value="Mitochondrial_Carrier"/>
</dbReference>
<evidence type="ECO:0000256" key="12">
    <source>
        <dbReference type="SAM" id="MobiDB-lite"/>
    </source>
</evidence>
<dbReference type="PANTHER" id="PTHR45624">
    <property type="entry name" value="MITOCHONDRIAL BASIC AMINO ACIDS TRANSPORTER-RELATED"/>
    <property type="match status" value="1"/>
</dbReference>
<feature type="region of interest" description="Disordered" evidence="12">
    <location>
        <begin position="1"/>
        <end position="49"/>
    </location>
</feature>
<evidence type="ECO:0000256" key="6">
    <source>
        <dbReference type="ARBA" id="ARBA00022792"/>
    </source>
</evidence>
<comment type="similarity">
    <text evidence="2 11">Belongs to the mitochondrial carrier (TC 2.A.29) family.</text>
</comment>
<evidence type="ECO:0000313" key="14">
    <source>
        <dbReference type="Proteomes" id="UP000289323"/>
    </source>
</evidence>
<evidence type="ECO:0000256" key="11">
    <source>
        <dbReference type="RuleBase" id="RU000488"/>
    </source>
</evidence>
<evidence type="ECO:0000256" key="3">
    <source>
        <dbReference type="ARBA" id="ARBA00022448"/>
    </source>
</evidence>
<accession>A0A3S4AXT5</accession>
<dbReference type="Proteomes" id="UP000289323">
    <property type="component" value="Unassembled WGS sequence"/>
</dbReference>
<feature type="compositionally biased region" description="Low complexity" evidence="12">
    <location>
        <begin position="14"/>
        <end position="34"/>
    </location>
</feature>
<keyword evidence="7" id="KW-1133">Transmembrane helix</keyword>
<sequence length="544" mass="58969">MTRPNNPSRGDGGPSASPSISPSSSPSSSSLSQPPQQPDNQDPLGLGLGLGTLYPGLLPAIPDDAPLPDKSPSSNAATGASAASVRALTSQAIAFYFRAPVKAFFRTRVDYLAYARALQEQQQQQQRQAHAAAARLANDPLPHSTPSPATATTTHPPRHWLLSRLRSTAPGLLASAIRHHGWRVVPDQVLPPLLANAAVGAVLYTSYLQALARLHPESGRASRRVYPPPAPAQTFAAGFVAGAVQSVVAAPLDAVQARWEMVAAASSSAGGMTGSGNPVRAMGNGVGGGTGVGEKRPASMWAFSRGKLKEIGVRGIFAGWGLSFLKDSLGSAVFFSAFEYLKAQSYYSFVTWYYGSLNEDAVVRLSRKRPAPEDGRQRLSRDWEGEEQPPPTVIRPHYAIEPAFLLLAGMGASVAQQVVLHPLSHVQAEHWERLEALDAKARKLKLKRQARSAEPPGANSTWRWRMLRAYRDAYRITWAECVAEAQAAGLSMRQWLYRGFWWNTIRQVPSTSAGLIIFELVRRKYGFGGDQVRINRDGYDIMLH</sequence>
<dbReference type="InterPro" id="IPR018108">
    <property type="entry name" value="MCP_transmembrane"/>
</dbReference>
<feature type="compositionally biased region" description="Low complexity" evidence="12">
    <location>
        <begin position="123"/>
        <end position="155"/>
    </location>
</feature>
<reference evidence="13 14" key="1">
    <citation type="submission" date="2018-04" db="EMBL/GenBank/DDBJ databases">
        <authorList>
            <person name="Huttner S."/>
            <person name="Dainat J."/>
        </authorList>
    </citation>
    <scope>NUCLEOTIDE SEQUENCE [LARGE SCALE GENOMIC DNA]</scope>
</reference>
<feature type="repeat" description="Solcar" evidence="10">
    <location>
        <begin position="229"/>
        <end position="344"/>
    </location>
</feature>
<dbReference type="GO" id="GO:0022857">
    <property type="term" value="F:transmembrane transporter activity"/>
    <property type="evidence" value="ECO:0007669"/>
    <property type="project" value="TreeGrafter"/>
</dbReference>
<keyword evidence="3 11" id="KW-0813">Transport</keyword>
<dbReference type="GO" id="GO:0031966">
    <property type="term" value="C:mitochondrial membrane"/>
    <property type="evidence" value="ECO:0007669"/>
    <property type="project" value="UniProtKB-SubCell"/>
</dbReference>
<dbReference type="SUPFAM" id="SSF103506">
    <property type="entry name" value="Mitochondrial carrier"/>
    <property type="match status" value="1"/>
</dbReference>
<gene>
    <name evidence="13" type="ORF">TT172_LOCUS8206</name>
</gene>
<evidence type="ECO:0000256" key="7">
    <source>
        <dbReference type="ARBA" id="ARBA00022989"/>
    </source>
</evidence>
<evidence type="ECO:0000313" key="13">
    <source>
        <dbReference type="EMBL" id="SPQ25787.1"/>
    </source>
</evidence>
<keyword evidence="5" id="KW-0677">Repeat</keyword>
<evidence type="ECO:0000256" key="9">
    <source>
        <dbReference type="ARBA" id="ARBA00023136"/>
    </source>
</evidence>
<evidence type="ECO:0000256" key="1">
    <source>
        <dbReference type="ARBA" id="ARBA00004225"/>
    </source>
</evidence>
<keyword evidence="6" id="KW-0999">Mitochondrion inner membrane</keyword>
<evidence type="ECO:0000256" key="4">
    <source>
        <dbReference type="ARBA" id="ARBA00022692"/>
    </source>
</evidence>
<keyword evidence="4 10" id="KW-0812">Transmembrane</keyword>
<feature type="region of interest" description="Disordered" evidence="12">
    <location>
        <begin position="123"/>
        <end position="156"/>
    </location>
</feature>
<dbReference type="AlphaFoldDB" id="A0A3S4AXT5"/>
<evidence type="ECO:0000256" key="8">
    <source>
        <dbReference type="ARBA" id="ARBA00023128"/>
    </source>
</evidence>
<dbReference type="InterPro" id="IPR023395">
    <property type="entry name" value="MCP_dom_sf"/>
</dbReference>
<dbReference type="PANTHER" id="PTHR45624:SF26">
    <property type="entry name" value="CARRIER PROTEIN, PUTATIVE (AFU_ORTHOLOGUE AFUA_1G07710)-RELATED"/>
    <property type="match status" value="1"/>
</dbReference>
<keyword evidence="8" id="KW-0496">Mitochondrion</keyword>
<proteinExistence type="inferred from homology"/>
<organism evidence="13 14">
    <name type="scientific">Thermothielavioides terrestris</name>
    <dbReference type="NCBI Taxonomy" id="2587410"/>
    <lineage>
        <taxon>Eukaryota</taxon>
        <taxon>Fungi</taxon>
        <taxon>Dikarya</taxon>
        <taxon>Ascomycota</taxon>
        <taxon>Pezizomycotina</taxon>
        <taxon>Sordariomycetes</taxon>
        <taxon>Sordariomycetidae</taxon>
        <taxon>Sordariales</taxon>
        <taxon>Chaetomiaceae</taxon>
        <taxon>Thermothielavioides</taxon>
    </lineage>
</organism>
<name>A0A3S4AXT5_9PEZI</name>